<reference evidence="3 4" key="1">
    <citation type="submission" date="2023-06" db="EMBL/GenBank/DDBJ databases">
        <title>Aquibacillus rhizosphaerae LR5S19.</title>
        <authorList>
            <person name="Sun J.-Q."/>
        </authorList>
    </citation>
    <scope>NUCLEOTIDE SEQUENCE [LARGE SCALE GENOMIC DNA]</scope>
    <source>
        <strain evidence="3 4">LR5S19</strain>
    </source>
</reference>
<protein>
    <submittedName>
        <fullName evidence="3">VanZ family protein</fullName>
    </submittedName>
</protein>
<dbReference type="Pfam" id="PF04892">
    <property type="entry name" value="VanZ"/>
    <property type="match status" value="1"/>
</dbReference>
<keyword evidence="1" id="KW-0812">Transmembrane</keyword>
<evidence type="ECO:0000256" key="1">
    <source>
        <dbReference type="SAM" id="Phobius"/>
    </source>
</evidence>
<name>A0ABT7L0C1_9BACI</name>
<evidence type="ECO:0000313" key="4">
    <source>
        <dbReference type="Proteomes" id="UP001235343"/>
    </source>
</evidence>
<dbReference type="PANTHER" id="PTHR28008:SF1">
    <property type="entry name" value="DOMAIN PROTEIN, PUTATIVE (AFU_ORTHOLOGUE AFUA_3G10980)-RELATED"/>
    <property type="match status" value="1"/>
</dbReference>
<feature type="transmembrane region" description="Helical" evidence="1">
    <location>
        <begin position="132"/>
        <end position="154"/>
    </location>
</feature>
<dbReference type="NCBIfam" id="NF037970">
    <property type="entry name" value="vanZ_1"/>
    <property type="match status" value="1"/>
</dbReference>
<sequence length="159" mass="18491">MKKWMYWIFPIAWMGMIFYASAQPYQDQDIKPFLSNYIDLSFLAPYLDWITFVYHQSEVSVAALGVLGLIEFFIRKAAHVTVFLILCLAFYFAINKTSKLIRKYQVLFALVATIIYAIFDEIHQGFTPNRTPFIGDVFLDSFGACLGVALIFIFRRRLL</sequence>
<dbReference type="InterPro" id="IPR016747">
    <property type="entry name" value="Phosphotransbutyrylase"/>
</dbReference>
<feature type="domain" description="VanZ-like" evidence="2">
    <location>
        <begin position="7"/>
        <end position="155"/>
    </location>
</feature>
<dbReference type="RefSeq" id="WP_285930063.1">
    <property type="nucleotide sequence ID" value="NZ_JASTZU010000012.1"/>
</dbReference>
<keyword evidence="4" id="KW-1185">Reference proteome</keyword>
<dbReference type="PIRSF" id="PIRSF019083">
    <property type="entry name" value="UCP019083_VanZ"/>
    <property type="match status" value="1"/>
</dbReference>
<feature type="transmembrane region" description="Helical" evidence="1">
    <location>
        <begin position="106"/>
        <end position="126"/>
    </location>
</feature>
<organism evidence="3 4">
    <name type="scientific">Aquibacillus rhizosphaerae</name>
    <dbReference type="NCBI Taxonomy" id="3051431"/>
    <lineage>
        <taxon>Bacteria</taxon>
        <taxon>Bacillati</taxon>
        <taxon>Bacillota</taxon>
        <taxon>Bacilli</taxon>
        <taxon>Bacillales</taxon>
        <taxon>Bacillaceae</taxon>
        <taxon>Aquibacillus</taxon>
    </lineage>
</organism>
<proteinExistence type="predicted"/>
<evidence type="ECO:0000259" key="2">
    <source>
        <dbReference type="Pfam" id="PF04892"/>
    </source>
</evidence>
<dbReference type="Proteomes" id="UP001235343">
    <property type="component" value="Unassembled WGS sequence"/>
</dbReference>
<keyword evidence="1" id="KW-1133">Transmembrane helix</keyword>
<feature type="transmembrane region" description="Helical" evidence="1">
    <location>
        <begin position="77"/>
        <end position="94"/>
    </location>
</feature>
<dbReference type="EMBL" id="JASTZU010000012">
    <property type="protein sequence ID" value="MDL4839207.1"/>
    <property type="molecule type" value="Genomic_DNA"/>
</dbReference>
<dbReference type="InterPro" id="IPR006976">
    <property type="entry name" value="VanZ-like"/>
</dbReference>
<comment type="caution">
    <text evidence="3">The sequence shown here is derived from an EMBL/GenBank/DDBJ whole genome shotgun (WGS) entry which is preliminary data.</text>
</comment>
<dbReference type="PANTHER" id="PTHR28008">
    <property type="entry name" value="DOMAIN PROTEIN, PUTATIVE (AFU_ORTHOLOGUE AFUA_3G10980)-RELATED"/>
    <property type="match status" value="1"/>
</dbReference>
<accession>A0ABT7L0C1</accession>
<evidence type="ECO:0000313" key="3">
    <source>
        <dbReference type="EMBL" id="MDL4839207.1"/>
    </source>
</evidence>
<keyword evidence="1" id="KW-0472">Membrane</keyword>
<gene>
    <name evidence="3" type="ORF">QQS35_01855</name>
</gene>